<dbReference type="InterPro" id="IPR037171">
    <property type="entry name" value="NagB/RpiA_transferase-like"/>
</dbReference>
<dbReference type="PANTHER" id="PTHR13707">
    <property type="entry name" value="KETOACID-COENZYME A TRANSFERASE"/>
    <property type="match status" value="1"/>
</dbReference>
<keyword evidence="1" id="KW-0808">Transferase</keyword>
<reference evidence="2" key="1">
    <citation type="journal article" date="2014" name="Front. Microbiol.">
        <title>High frequency of phylogenetically diverse reductive dehalogenase-homologous genes in deep subseafloor sedimentary metagenomes.</title>
        <authorList>
            <person name="Kawai M."/>
            <person name="Futagami T."/>
            <person name="Toyoda A."/>
            <person name="Takaki Y."/>
            <person name="Nishi S."/>
            <person name="Hori S."/>
            <person name="Arai W."/>
            <person name="Tsubouchi T."/>
            <person name="Morono Y."/>
            <person name="Uchiyama I."/>
            <person name="Ito T."/>
            <person name="Fujiyama A."/>
            <person name="Inagaki F."/>
            <person name="Takami H."/>
        </authorList>
    </citation>
    <scope>NUCLEOTIDE SEQUENCE</scope>
    <source>
        <strain evidence="2">Expedition CK06-06</strain>
    </source>
</reference>
<gene>
    <name evidence="2" type="ORF">S01H1_12511</name>
</gene>
<organism evidence="2">
    <name type="scientific">marine sediment metagenome</name>
    <dbReference type="NCBI Taxonomy" id="412755"/>
    <lineage>
        <taxon>unclassified sequences</taxon>
        <taxon>metagenomes</taxon>
        <taxon>ecological metagenomes</taxon>
    </lineage>
</organism>
<dbReference type="Pfam" id="PF01144">
    <property type="entry name" value="CoA_trans"/>
    <property type="match status" value="2"/>
</dbReference>
<evidence type="ECO:0000256" key="1">
    <source>
        <dbReference type="ARBA" id="ARBA00022679"/>
    </source>
</evidence>
<name>X0SXV8_9ZZZZ</name>
<dbReference type="SMART" id="SM00882">
    <property type="entry name" value="CoA_trans"/>
    <property type="match status" value="2"/>
</dbReference>
<dbReference type="Gene3D" id="3.40.1080.10">
    <property type="entry name" value="Glutaconate Coenzyme A-transferase"/>
    <property type="match status" value="2"/>
</dbReference>
<dbReference type="PANTHER" id="PTHR13707:SF60">
    <property type="entry name" value="ACETATE COA-TRANSFERASE SUBUNIT ALPHA"/>
    <property type="match status" value="1"/>
</dbReference>
<evidence type="ECO:0000313" key="2">
    <source>
        <dbReference type="EMBL" id="GAF68645.1"/>
    </source>
</evidence>
<protein>
    <recommendedName>
        <fullName evidence="3">3-oxoacid CoA-transferase</fullName>
    </recommendedName>
</protein>
<dbReference type="SUPFAM" id="SSF100950">
    <property type="entry name" value="NagB/RpiA/CoA transferase-like"/>
    <property type="match status" value="2"/>
</dbReference>
<evidence type="ECO:0008006" key="3">
    <source>
        <dbReference type="Google" id="ProtNLM"/>
    </source>
</evidence>
<dbReference type="EMBL" id="BARS01006429">
    <property type="protein sequence ID" value="GAF68645.1"/>
    <property type="molecule type" value="Genomic_DNA"/>
</dbReference>
<dbReference type="GO" id="GO:0008410">
    <property type="term" value="F:CoA-transferase activity"/>
    <property type="evidence" value="ECO:0007669"/>
    <property type="project" value="InterPro"/>
</dbReference>
<proteinExistence type="predicted"/>
<accession>X0SXV8</accession>
<dbReference type="AlphaFoldDB" id="X0SXV8"/>
<comment type="caution">
    <text evidence="2">The sequence shown here is derived from an EMBL/GenBank/DDBJ whole genome shotgun (WGS) entry which is preliminary data.</text>
</comment>
<sequence length="403" mass="45156">MYGNEVGLPGLGVGKLIRNGQIAKVIISFLGTNPEAVEMVLNGEMEYEMYPQGTLIFKYWAGAAKMGGILTPVGVGTDMAKGKEIIHRNGQDYILEDPLRCRIAFVKAHMSDQRGNVLFWKASANFNNMLARAADITIVEVDEILPEGQHINYPDLPYYYVNALVQSSGQWRKDLRLYRREVINRNDPTRIRIAKRAAEFLEDGDIINLGIGIPLQVASFVPEDVTVDFMSQNGIFGMGDLVPDEEQDLEINNAGREPVGWYDHTIFVDSFETFTMVAGGRIDKTFLGTHQVDEWGNFANYEIPGERMPGVGGGMNLAHGAKEVIICTKHTHKGEPKIVKKCKYPLTGVRNVDWIVTELAVFKVTEEGLELREVAHDSSLHEIRQKTEANFKVPHDIWKTFGE</sequence>
<dbReference type="InterPro" id="IPR004165">
    <property type="entry name" value="CoA_trans_fam_I"/>
</dbReference>